<reference evidence="1" key="1">
    <citation type="submission" date="2020-05" db="EMBL/GenBank/DDBJ databases">
        <title>Mycena genomes resolve the evolution of fungal bioluminescence.</title>
        <authorList>
            <person name="Tsai I.J."/>
        </authorList>
    </citation>
    <scope>NUCLEOTIDE SEQUENCE</scope>
    <source>
        <strain evidence="1">171206Taipei</strain>
    </source>
</reference>
<evidence type="ECO:0008006" key="3">
    <source>
        <dbReference type="Google" id="ProtNLM"/>
    </source>
</evidence>
<sequence length="214" mass="22555">MAETKGKAPAGPSPRETPLEKLFRSLPNVDASHIGGNLSAADKQLDANKFFFFIAGTGGAPNKQPFAGSIGARLKIVEMNITEEPPSADQTMEIEVTQDMCNAFGNMHGACGAFLLGHAAMGAIVQLGHAKGYDNGSLVATAQNLQNMNWHTPANIGEVLTIRAETVFVDNKNRGPRLASCEIREKNSGRLILTGTVGGVPSMHKSNTKGGAKL</sequence>
<evidence type="ECO:0000313" key="2">
    <source>
        <dbReference type="Proteomes" id="UP000636479"/>
    </source>
</evidence>
<accession>A0A8H6WBC8</accession>
<dbReference type="RefSeq" id="XP_037223546.1">
    <property type="nucleotide sequence ID" value="XM_037360661.1"/>
</dbReference>
<dbReference type="Gene3D" id="3.10.129.10">
    <property type="entry name" value="Hotdog Thioesterase"/>
    <property type="match status" value="1"/>
</dbReference>
<name>A0A8H6WBC8_9AGAR</name>
<dbReference type="Proteomes" id="UP000636479">
    <property type="component" value="Unassembled WGS sequence"/>
</dbReference>
<evidence type="ECO:0000313" key="1">
    <source>
        <dbReference type="EMBL" id="KAF7310096.1"/>
    </source>
</evidence>
<dbReference type="EMBL" id="JACAZF010000003">
    <property type="protein sequence ID" value="KAF7310096.1"/>
    <property type="molecule type" value="Genomic_DNA"/>
</dbReference>
<dbReference type="OrthoDB" id="2944039at2759"/>
<comment type="caution">
    <text evidence="1">The sequence shown here is derived from an EMBL/GenBank/DDBJ whole genome shotgun (WGS) entry which is preliminary data.</text>
</comment>
<dbReference type="GeneID" id="59343177"/>
<keyword evidence="2" id="KW-1185">Reference proteome</keyword>
<protein>
    <recommendedName>
        <fullName evidence="3">Thioesterase domain-containing protein</fullName>
    </recommendedName>
</protein>
<dbReference type="SUPFAM" id="SSF54637">
    <property type="entry name" value="Thioesterase/thiol ester dehydrase-isomerase"/>
    <property type="match status" value="1"/>
</dbReference>
<organism evidence="1 2">
    <name type="scientific">Mycena indigotica</name>
    <dbReference type="NCBI Taxonomy" id="2126181"/>
    <lineage>
        <taxon>Eukaryota</taxon>
        <taxon>Fungi</taxon>
        <taxon>Dikarya</taxon>
        <taxon>Basidiomycota</taxon>
        <taxon>Agaricomycotina</taxon>
        <taxon>Agaricomycetes</taxon>
        <taxon>Agaricomycetidae</taxon>
        <taxon>Agaricales</taxon>
        <taxon>Marasmiineae</taxon>
        <taxon>Mycenaceae</taxon>
        <taxon>Mycena</taxon>
    </lineage>
</organism>
<dbReference type="AlphaFoldDB" id="A0A8H6WBC8"/>
<proteinExistence type="predicted"/>
<gene>
    <name evidence="1" type="ORF">MIND_00382900</name>
</gene>
<dbReference type="InterPro" id="IPR029069">
    <property type="entry name" value="HotDog_dom_sf"/>
</dbReference>